<protein>
    <recommendedName>
        <fullName evidence="10">DoxX family protein</fullName>
    </recommendedName>
</protein>
<evidence type="ECO:0000256" key="6">
    <source>
        <dbReference type="ARBA" id="ARBA00023136"/>
    </source>
</evidence>
<evidence type="ECO:0000256" key="5">
    <source>
        <dbReference type="ARBA" id="ARBA00022989"/>
    </source>
</evidence>
<feature type="transmembrane region" description="Helical" evidence="7">
    <location>
        <begin position="91"/>
        <end position="113"/>
    </location>
</feature>
<sequence>MTSTTFDPLRHDSSLIARLDMLRTTAGRFPLSLIELGMRLAVGATFFRSGMNKLESFDTAIILFRDEYRLPLLPPELAAYMGTTVELGAPVLLGLGLFARLGAAALLTMTLVIQFLVYPENWPEHLMWASILAYVLSRGAGKLSIDRLIAFNMFGRK</sequence>
<dbReference type="PANTHER" id="PTHR33452">
    <property type="entry name" value="OXIDOREDUCTASE CATD-RELATED"/>
    <property type="match status" value="1"/>
</dbReference>
<evidence type="ECO:0000256" key="4">
    <source>
        <dbReference type="ARBA" id="ARBA00022692"/>
    </source>
</evidence>
<comment type="subcellular location">
    <subcellularLocation>
        <location evidence="1">Cell membrane</location>
        <topology evidence="1">Multi-pass membrane protein</topology>
    </subcellularLocation>
</comment>
<keyword evidence="6 7" id="KW-0472">Membrane</keyword>
<keyword evidence="9" id="KW-1185">Reference proteome</keyword>
<evidence type="ECO:0000256" key="7">
    <source>
        <dbReference type="SAM" id="Phobius"/>
    </source>
</evidence>
<evidence type="ECO:0000313" key="8">
    <source>
        <dbReference type="EMBL" id="GEP55320.1"/>
    </source>
</evidence>
<evidence type="ECO:0000313" key="9">
    <source>
        <dbReference type="Proteomes" id="UP000321058"/>
    </source>
</evidence>
<gene>
    <name evidence="8" type="ORF">RSO01_24860</name>
</gene>
<accession>A0A512N8J4</accession>
<evidence type="ECO:0008006" key="10">
    <source>
        <dbReference type="Google" id="ProtNLM"/>
    </source>
</evidence>
<reference evidence="8 9" key="1">
    <citation type="submission" date="2019-07" db="EMBL/GenBank/DDBJ databases">
        <title>Whole genome shotgun sequence of Reyranella soli NBRC 108950.</title>
        <authorList>
            <person name="Hosoyama A."/>
            <person name="Uohara A."/>
            <person name="Ohji S."/>
            <person name="Ichikawa N."/>
        </authorList>
    </citation>
    <scope>NUCLEOTIDE SEQUENCE [LARGE SCALE GENOMIC DNA]</scope>
    <source>
        <strain evidence="8 9">NBRC 108950</strain>
    </source>
</reference>
<name>A0A512N8J4_9HYPH</name>
<dbReference type="InterPro" id="IPR032808">
    <property type="entry name" value="DoxX"/>
</dbReference>
<comment type="caution">
    <text evidence="8">The sequence shown here is derived from an EMBL/GenBank/DDBJ whole genome shotgun (WGS) entry which is preliminary data.</text>
</comment>
<evidence type="ECO:0000256" key="2">
    <source>
        <dbReference type="ARBA" id="ARBA00006679"/>
    </source>
</evidence>
<proteinExistence type="inferred from homology"/>
<organism evidence="8 9">
    <name type="scientific">Reyranella soli</name>
    <dbReference type="NCBI Taxonomy" id="1230389"/>
    <lineage>
        <taxon>Bacteria</taxon>
        <taxon>Pseudomonadati</taxon>
        <taxon>Pseudomonadota</taxon>
        <taxon>Alphaproteobacteria</taxon>
        <taxon>Hyphomicrobiales</taxon>
        <taxon>Reyranellaceae</taxon>
        <taxon>Reyranella</taxon>
    </lineage>
</organism>
<dbReference type="Pfam" id="PF07681">
    <property type="entry name" value="DoxX"/>
    <property type="match status" value="1"/>
</dbReference>
<keyword evidence="3" id="KW-1003">Cell membrane</keyword>
<dbReference type="PANTHER" id="PTHR33452:SF1">
    <property type="entry name" value="INNER MEMBRANE PROTEIN YPHA-RELATED"/>
    <property type="match status" value="1"/>
</dbReference>
<dbReference type="GO" id="GO:0005886">
    <property type="term" value="C:plasma membrane"/>
    <property type="evidence" value="ECO:0007669"/>
    <property type="project" value="UniProtKB-SubCell"/>
</dbReference>
<dbReference type="RefSeq" id="WP_218037323.1">
    <property type="nucleotide sequence ID" value="NZ_BKAJ01000037.1"/>
</dbReference>
<dbReference type="AlphaFoldDB" id="A0A512N8J4"/>
<dbReference type="InterPro" id="IPR051907">
    <property type="entry name" value="DoxX-like_oxidoreductase"/>
</dbReference>
<dbReference type="Proteomes" id="UP000321058">
    <property type="component" value="Unassembled WGS sequence"/>
</dbReference>
<keyword evidence="5 7" id="KW-1133">Transmembrane helix</keyword>
<dbReference type="EMBL" id="BKAJ01000037">
    <property type="protein sequence ID" value="GEP55320.1"/>
    <property type="molecule type" value="Genomic_DNA"/>
</dbReference>
<comment type="similarity">
    <text evidence="2">Belongs to the DoxX family.</text>
</comment>
<evidence type="ECO:0000256" key="3">
    <source>
        <dbReference type="ARBA" id="ARBA00022475"/>
    </source>
</evidence>
<evidence type="ECO:0000256" key="1">
    <source>
        <dbReference type="ARBA" id="ARBA00004651"/>
    </source>
</evidence>
<keyword evidence="4 7" id="KW-0812">Transmembrane</keyword>